<evidence type="ECO:0000256" key="1">
    <source>
        <dbReference type="SAM" id="SignalP"/>
    </source>
</evidence>
<dbReference type="OrthoDB" id="5983315at2759"/>
<organism evidence="2 3">
    <name type="scientific">Pycnococcus provasolii</name>
    <dbReference type="NCBI Taxonomy" id="41880"/>
    <lineage>
        <taxon>Eukaryota</taxon>
        <taxon>Viridiplantae</taxon>
        <taxon>Chlorophyta</taxon>
        <taxon>Pseudoscourfieldiophyceae</taxon>
        <taxon>Pseudoscourfieldiales</taxon>
        <taxon>Pycnococcaceae</taxon>
        <taxon>Pycnococcus</taxon>
    </lineage>
</organism>
<name>A0A830HYG4_9CHLO</name>
<keyword evidence="3" id="KW-1185">Reference proteome</keyword>
<keyword evidence="1" id="KW-0732">Signal</keyword>
<dbReference type="EMBL" id="BNJQ01000027">
    <property type="protein sequence ID" value="GHP09899.1"/>
    <property type="molecule type" value="Genomic_DNA"/>
</dbReference>
<proteinExistence type="predicted"/>
<feature type="signal peptide" evidence="1">
    <location>
        <begin position="1"/>
        <end position="27"/>
    </location>
</feature>
<dbReference type="PROSITE" id="PS51257">
    <property type="entry name" value="PROKAR_LIPOPROTEIN"/>
    <property type="match status" value="1"/>
</dbReference>
<protein>
    <recommendedName>
        <fullName evidence="4">Bacterial Ig-like domain-containing protein</fullName>
    </recommendedName>
</protein>
<dbReference type="AlphaFoldDB" id="A0A830HYG4"/>
<sequence>MTHVSAKPVVFCMFALFSASCAPRGMAPKTTKAVKVTRPFFQGAMPCSGGSRPSSSTIIISTKLSLYWDGKCVRFARSLVISFPFHPQLSLDMLRCVLLLLAPALAAARPTISHSTATAPGATNVYGGNYYTTGSTGFTFSWTTIGSPMANDANSACYCRLRASQKTFSPEWQFASNTGVGGAAADIEGLDDVGSISATAAELADSGLEAYGVDWKLCSTAVGGANTGESHSYATGIIPDGYYMFSVTCKDNVAPSGWSLAANGAFNWPFKVDNVAPSSAITHSGTVTNSGGAVAAASYDPSPSAGHGWGASQNGIFSFTLSFTDFFGTANGAPYTAVQTTANKATCTVGTDCELEAVTYQCAVDNGAYAACTTSFSTASLKAGEHVVRVRATDKAGNLESTPAFYSFSVRPHAKNAGCTFRYDLDSAGYSSLGTAATKTLSGLADGSHTFAVLAVDSTANVGTAQSFTWTVDTTPPTTVLTKTWSAQGNPTSTMGDFEWSFSEAGSYSKYSTDGTMYTMPATVTSMKVSVAANTFPIGARTFKVYGVDLLGNAGAVVTDSFTVEPIDTVLSATSAYDCTGTALAAIKDTSVTFSIGAKIDQNSAVSDFTYMYKLDSGSWKQGVHFPAFGIKGLSEGVHQIEAKVYTSGGTVDPMPSCKKFIIDKTDPVTTITAPGASSQGSSPTFGGKVTDANIQATGGTTYRVEKVGDSSFSITGSVATAADGSFTITLSSQTDGLYRIFVRHQDMAQNSGAETMVEWTVDTQIPNTMVSSGPATPTASTAASFLLACDESPCTYKYKVDSAESYTTSSTARLNLSDVAPGVHTIEVHAIDVAGNEDPSAAAYTWTVYESATYESFEKSSSFEMTGPSPLEYAPPPADFVHLDL</sequence>
<accession>A0A830HYG4</accession>
<dbReference type="PANTHER" id="PTHR34677">
    <property type="match status" value="1"/>
</dbReference>
<gene>
    <name evidence="2" type="ORF">PPROV_000863400</name>
</gene>
<dbReference type="Proteomes" id="UP000660262">
    <property type="component" value="Unassembled WGS sequence"/>
</dbReference>
<comment type="caution">
    <text evidence="2">The sequence shown here is derived from an EMBL/GenBank/DDBJ whole genome shotgun (WGS) entry which is preliminary data.</text>
</comment>
<evidence type="ECO:0000313" key="3">
    <source>
        <dbReference type="Proteomes" id="UP000660262"/>
    </source>
</evidence>
<feature type="chain" id="PRO_5032670229" description="Bacterial Ig-like domain-containing protein" evidence="1">
    <location>
        <begin position="28"/>
        <end position="886"/>
    </location>
</feature>
<reference evidence="2" key="1">
    <citation type="submission" date="2020-10" db="EMBL/GenBank/DDBJ databases">
        <title>Unveiling of a novel bifunctional photoreceptor, Dualchrome1, isolated from a cosmopolitan green alga.</title>
        <authorList>
            <person name="Suzuki S."/>
            <person name="Kawachi M."/>
        </authorList>
    </citation>
    <scope>NUCLEOTIDE SEQUENCE</scope>
    <source>
        <strain evidence="2">NIES 2893</strain>
    </source>
</reference>
<dbReference type="Gene3D" id="2.60.40.10">
    <property type="entry name" value="Immunoglobulins"/>
    <property type="match status" value="1"/>
</dbReference>
<evidence type="ECO:0000313" key="2">
    <source>
        <dbReference type="EMBL" id="GHP09899.1"/>
    </source>
</evidence>
<dbReference type="PANTHER" id="PTHR34677:SF3">
    <property type="entry name" value="BACTERIAL IG-LIKE DOMAIN-CONTAINING PROTEIN"/>
    <property type="match status" value="1"/>
</dbReference>
<evidence type="ECO:0008006" key="4">
    <source>
        <dbReference type="Google" id="ProtNLM"/>
    </source>
</evidence>
<dbReference type="InterPro" id="IPR013783">
    <property type="entry name" value="Ig-like_fold"/>
</dbReference>